<reference evidence="2 3" key="1">
    <citation type="journal article" date="2024" name="IMA Fungus">
        <title>IMA Genome - F19 : A genome assembly and annotation guide to empower mycologists, including annotated draft genome sequences of Ceratocystis pirilliformis, Diaporthe australafricana, Fusarium ophioides, Paecilomyces lecythidis, and Sporothrix stenoceras.</title>
        <authorList>
            <person name="Aylward J."/>
            <person name="Wilson A.M."/>
            <person name="Visagie C.M."/>
            <person name="Spraker J."/>
            <person name="Barnes I."/>
            <person name="Buitendag C."/>
            <person name="Ceriani C."/>
            <person name="Del Mar Angel L."/>
            <person name="du Plessis D."/>
            <person name="Fuchs T."/>
            <person name="Gasser K."/>
            <person name="Kramer D."/>
            <person name="Li W."/>
            <person name="Munsamy K."/>
            <person name="Piso A."/>
            <person name="Price J.L."/>
            <person name="Sonnekus B."/>
            <person name="Thomas C."/>
            <person name="van der Nest A."/>
            <person name="van Dijk A."/>
            <person name="van Heerden A."/>
            <person name="van Vuuren N."/>
            <person name="Yilmaz N."/>
            <person name="Duong T.A."/>
            <person name="van der Merwe N.A."/>
            <person name="Wingfield M.J."/>
            <person name="Wingfield B.D."/>
        </authorList>
    </citation>
    <scope>NUCLEOTIDE SEQUENCE [LARGE SCALE GENOMIC DNA]</scope>
    <source>
        <strain evidence="2 3">CMW 18300</strain>
    </source>
</reference>
<feature type="region of interest" description="Disordered" evidence="1">
    <location>
        <begin position="318"/>
        <end position="348"/>
    </location>
</feature>
<comment type="caution">
    <text evidence="2">The sequence shown here is derived from an EMBL/GenBank/DDBJ whole genome shotgun (WGS) entry which is preliminary data.</text>
</comment>
<sequence>MSTQSNGSSMEPNAGLPEWAVEMLLRRPPPPDLGLWSPPEDPSKPNLPYVPGFTIQIHRHVAPPSFLDSYSAGKEPRPPLSEEYLKTVTQSKAVVDNPPIETTPSIQPETAQLIVTAILSIGASRGPQVVSCSVTRQTKTEDGLKPVETIHAAAKTFDPLYYNFKRSIGNYPRDCTYEADEDYSVEAAAYQALQEAGETGSSAPEYHGCWTFSLPINIDGNQRTRPIRLILMEQLNGISNTGTQIQNNPDKDVSSSGGGCSICETSTCGFNPNEPLIEVSDTPKVTFSNKPVLNRFISADLLGDGLNRVMKQARVKLPTERPNFTLQPPAASGQKSAHPQQSCNRNVL</sequence>
<evidence type="ECO:0000313" key="2">
    <source>
        <dbReference type="EMBL" id="KAL1847969.1"/>
    </source>
</evidence>
<gene>
    <name evidence="2" type="ORF">Daus18300_013772</name>
</gene>
<dbReference type="Proteomes" id="UP001583177">
    <property type="component" value="Unassembled WGS sequence"/>
</dbReference>
<feature type="region of interest" description="Disordered" evidence="1">
    <location>
        <begin position="1"/>
        <end position="43"/>
    </location>
</feature>
<keyword evidence="3" id="KW-1185">Reference proteome</keyword>
<proteinExistence type="predicted"/>
<feature type="compositionally biased region" description="Polar residues" evidence="1">
    <location>
        <begin position="333"/>
        <end position="348"/>
    </location>
</feature>
<name>A0ABR3VXY3_9PEZI</name>
<evidence type="ECO:0000313" key="3">
    <source>
        <dbReference type="Proteomes" id="UP001583177"/>
    </source>
</evidence>
<organism evidence="2 3">
    <name type="scientific">Diaporthe australafricana</name>
    <dbReference type="NCBI Taxonomy" id="127596"/>
    <lineage>
        <taxon>Eukaryota</taxon>
        <taxon>Fungi</taxon>
        <taxon>Dikarya</taxon>
        <taxon>Ascomycota</taxon>
        <taxon>Pezizomycotina</taxon>
        <taxon>Sordariomycetes</taxon>
        <taxon>Sordariomycetidae</taxon>
        <taxon>Diaporthales</taxon>
        <taxon>Diaporthaceae</taxon>
        <taxon>Diaporthe</taxon>
    </lineage>
</organism>
<accession>A0ABR3VXY3</accession>
<evidence type="ECO:0000256" key="1">
    <source>
        <dbReference type="SAM" id="MobiDB-lite"/>
    </source>
</evidence>
<feature type="compositionally biased region" description="Polar residues" evidence="1">
    <location>
        <begin position="1"/>
        <end position="11"/>
    </location>
</feature>
<dbReference type="EMBL" id="JAWRVE010000229">
    <property type="protein sequence ID" value="KAL1847969.1"/>
    <property type="molecule type" value="Genomic_DNA"/>
</dbReference>
<protein>
    <submittedName>
        <fullName evidence="2">Uncharacterized protein</fullName>
    </submittedName>
</protein>